<name>A0A151I6S3_9HYME</name>
<evidence type="ECO:0000313" key="3">
    <source>
        <dbReference type="Proteomes" id="UP000078542"/>
    </source>
</evidence>
<organism evidence="2 3">
    <name type="scientific">Cyphomyrmex costatus</name>
    <dbReference type="NCBI Taxonomy" id="456900"/>
    <lineage>
        <taxon>Eukaryota</taxon>
        <taxon>Metazoa</taxon>
        <taxon>Ecdysozoa</taxon>
        <taxon>Arthropoda</taxon>
        <taxon>Hexapoda</taxon>
        <taxon>Insecta</taxon>
        <taxon>Pterygota</taxon>
        <taxon>Neoptera</taxon>
        <taxon>Endopterygota</taxon>
        <taxon>Hymenoptera</taxon>
        <taxon>Apocrita</taxon>
        <taxon>Aculeata</taxon>
        <taxon>Formicoidea</taxon>
        <taxon>Formicidae</taxon>
        <taxon>Myrmicinae</taxon>
        <taxon>Cyphomyrmex</taxon>
    </lineage>
</organism>
<feature type="region of interest" description="Disordered" evidence="1">
    <location>
        <begin position="107"/>
        <end position="131"/>
    </location>
</feature>
<reference evidence="2 3" key="1">
    <citation type="submission" date="2016-03" db="EMBL/GenBank/DDBJ databases">
        <title>Cyphomyrmex costatus WGS genome.</title>
        <authorList>
            <person name="Nygaard S."/>
            <person name="Hu H."/>
            <person name="Boomsma J."/>
            <person name="Zhang G."/>
        </authorList>
    </citation>
    <scope>NUCLEOTIDE SEQUENCE [LARGE SCALE GENOMIC DNA]</scope>
    <source>
        <strain evidence="2">MS0001</strain>
        <tissue evidence="2">Whole body</tissue>
    </source>
</reference>
<protein>
    <submittedName>
        <fullName evidence="2">Uncharacterized protein</fullName>
    </submittedName>
</protein>
<evidence type="ECO:0000256" key="1">
    <source>
        <dbReference type="SAM" id="MobiDB-lite"/>
    </source>
</evidence>
<gene>
    <name evidence="2" type="ORF">ALC62_15613</name>
</gene>
<evidence type="ECO:0000313" key="2">
    <source>
        <dbReference type="EMBL" id="KYM93769.1"/>
    </source>
</evidence>
<sequence>MGRGCERAVAVRERATGWWKSGRSQIGPRPDRGQRTPTRCGTRGCLSVRHRRGWRGSRATPRGWLRRLYGARGTARWSRPRVASTAAAAPLWLVHVYPLSGRCHSVSATRDGRRPCDRHGAAQHGPGPEVE</sequence>
<proteinExistence type="predicted"/>
<dbReference type="EMBL" id="KQ978464">
    <property type="protein sequence ID" value="KYM93769.1"/>
    <property type="molecule type" value="Genomic_DNA"/>
</dbReference>
<feature type="region of interest" description="Disordered" evidence="1">
    <location>
        <begin position="21"/>
        <end position="42"/>
    </location>
</feature>
<dbReference type="AlphaFoldDB" id="A0A151I6S3"/>
<dbReference type="Proteomes" id="UP000078542">
    <property type="component" value="Unassembled WGS sequence"/>
</dbReference>
<feature type="compositionally biased region" description="Basic and acidic residues" evidence="1">
    <location>
        <begin position="110"/>
        <end position="120"/>
    </location>
</feature>
<accession>A0A151I6S3</accession>
<keyword evidence="3" id="KW-1185">Reference proteome</keyword>